<keyword evidence="3" id="KW-1185">Reference proteome</keyword>
<gene>
    <name evidence="2" type="ORF">SAMN05216244_2428</name>
</gene>
<dbReference type="PANTHER" id="PTHR37291">
    <property type="entry name" value="5-METHYLCYTOSINE-SPECIFIC RESTRICTION ENZYME B"/>
    <property type="match status" value="1"/>
</dbReference>
<dbReference type="InterPro" id="IPR052934">
    <property type="entry name" value="Methyl-DNA_Rec/Restrict_Enz"/>
</dbReference>
<dbReference type="Pfam" id="PF07728">
    <property type="entry name" value="AAA_5"/>
    <property type="match status" value="1"/>
</dbReference>
<proteinExistence type="predicted"/>
<dbReference type="GO" id="GO:0016887">
    <property type="term" value="F:ATP hydrolysis activity"/>
    <property type="evidence" value="ECO:0007669"/>
    <property type="project" value="InterPro"/>
</dbReference>
<organism evidence="2 3">
    <name type="scientific">Sediminibacillus halophilus</name>
    <dbReference type="NCBI Taxonomy" id="482461"/>
    <lineage>
        <taxon>Bacteria</taxon>
        <taxon>Bacillati</taxon>
        <taxon>Bacillota</taxon>
        <taxon>Bacilli</taxon>
        <taxon>Bacillales</taxon>
        <taxon>Bacillaceae</taxon>
        <taxon>Sediminibacillus</taxon>
    </lineage>
</organism>
<dbReference type="OrthoDB" id="9781481at2"/>
<dbReference type="Proteomes" id="UP000182347">
    <property type="component" value="Unassembled WGS sequence"/>
</dbReference>
<dbReference type="STRING" id="482461.SAMN05216244_2428"/>
<evidence type="ECO:0000259" key="1">
    <source>
        <dbReference type="SMART" id="SM00382"/>
    </source>
</evidence>
<evidence type="ECO:0000313" key="2">
    <source>
        <dbReference type="EMBL" id="SDM42448.1"/>
    </source>
</evidence>
<dbReference type="InterPro" id="IPR027417">
    <property type="entry name" value="P-loop_NTPase"/>
</dbReference>
<evidence type="ECO:0000313" key="3">
    <source>
        <dbReference type="Proteomes" id="UP000182347"/>
    </source>
</evidence>
<dbReference type="GO" id="GO:0005524">
    <property type="term" value="F:ATP binding"/>
    <property type="evidence" value="ECO:0007669"/>
    <property type="project" value="InterPro"/>
</dbReference>
<accession>A0A1G9T497</accession>
<dbReference type="InterPro" id="IPR011704">
    <property type="entry name" value="ATPase_dyneun-rel_AAA"/>
</dbReference>
<protein>
    <submittedName>
        <fullName evidence="2">5-methylcytosine-specific restriction enzyme B</fullName>
    </submittedName>
</protein>
<dbReference type="SMART" id="SM00382">
    <property type="entry name" value="AAA"/>
    <property type="match status" value="1"/>
</dbReference>
<feature type="domain" description="AAA+ ATPase" evidence="1">
    <location>
        <begin position="22"/>
        <end position="240"/>
    </location>
</feature>
<dbReference type="PANTHER" id="PTHR37291:SF1">
    <property type="entry name" value="TYPE IV METHYL-DIRECTED RESTRICTION ENZYME ECOKMCRB SUBUNIT"/>
    <property type="match status" value="1"/>
</dbReference>
<sequence>MNFATMDSYSNEAIEILSLLKRRKNVLLSGPPGCGKSRLLNEVGHAFMDTPVTSVSAPSPVLVPDSPVAIPREVETEHEEFQNVWPAEGRDQRKVFKTVFHQQTKHREFVSGLSPLTNGESGFRVVSGTLYRASEHAKLQGGASLLVIDEINRGPAVQVFGGSIAGIEPEKRLNEDNTDTLNTQYFELLDPETGDIIEYALPQHLYILAAMNQADTSVEPLDVAFLRRWAPYRLKPDYGVLREYFSLEENDDDLPSTPENALSVYEAAIRALNAINKRIRLGKGKEFQLGHGVFLTNEKEPSLELDEALEDVTELWGYVQEHIEEVFFGDIYGMATVLNVTSGIRSHPLKLQEITFGGEPRLDLQGLDEVDNHNIYKLLKAVSEG</sequence>
<reference evidence="3" key="1">
    <citation type="submission" date="2016-10" db="EMBL/GenBank/DDBJ databases">
        <authorList>
            <person name="Varghese N."/>
            <person name="Submissions S."/>
        </authorList>
    </citation>
    <scope>NUCLEOTIDE SEQUENCE [LARGE SCALE GENOMIC DNA]</scope>
    <source>
        <strain evidence="3">CGMCC 1.6199</strain>
    </source>
</reference>
<dbReference type="SUPFAM" id="SSF52540">
    <property type="entry name" value="P-loop containing nucleoside triphosphate hydrolases"/>
    <property type="match status" value="1"/>
</dbReference>
<name>A0A1G9T497_9BACI</name>
<dbReference type="AlphaFoldDB" id="A0A1G9T497"/>
<dbReference type="EMBL" id="FNHF01000003">
    <property type="protein sequence ID" value="SDM42448.1"/>
    <property type="molecule type" value="Genomic_DNA"/>
</dbReference>
<dbReference type="Gene3D" id="3.40.50.300">
    <property type="entry name" value="P-loop containing nucleotide triphosphate hydrolases"/>
    <property type="match status" value="1"/>
</dbReference>
<dbReference type="InterPro" id="IPR003593">
    <property type="entry name" value="AAA+_ATPase"/>
</dbReference>